<feature type="signal peptide" evidence="6">
    <location>
        <begin position="1"/>
        <end position="20"/>
    </location>
</feature>
<evidence type="ECO:0000313" key="7">
    <source>
        <dbReference type="EMBL" id="CEP08635.1"/>
    </source>
</evidence>
<comment type="subcellular location">
    <subcellularLocation>
        <location evidence="1">Secreted</location>
        <location evidence="1">Cell wall</location>
    </subcellularLocation>
</comment>
<dbReference type="GO" id="GO:0009277">
    <property type="term" value="C:fungal-type cell wall"/>
    <property type="evidence" value="ECO:0007669"/>
    <property type="project" value="TreeGrafter"/>
</dbReference>
<name>A0A0B7MZE7_9FUNG</name>
<evidence type="ECO:0000256" key="1">
    <source>
        <dbReference type="ARBA" id="ARBA00004191"/>
    </source>
</evidence>
<proteinExistence type="predicted"/>
<keyword evidence="8" id="KW-1185">Reference proteome</keyword>
<dbReference type="GO" id="GO:0031505">
    <property type="term" value="P:fungal-type cell wall organization"/>
    <property type="evidence" value="ECO:0007669"/>
    <property type="project" value="TreeGrafter"/>
</dbReference>
<keyword evidence="3" id="KW-0964">Secreted</keyword>
<organism evidence="7 8">
    <name type="scientific">Parasitella parasitica</name>
    <dbReference type="NCBI Taxonomy" id="35722"/>
    <lineage>
        <taxon>Eukaryota</taxon>
        <taxon>Fungi</taxon>
        <taxon>Fungi incertae sedis</taxon>
        <taxon>Mucoromycota</taxon>
        <taxon>Mucoromycotina</taxon>
        <taxon>Mucoromycetes</taxon>
        <taxon>Mucorales</taxon>
        <taxon>Mucorineae</taxon>
        <taxon>Mucoraceae</taxon>
        <taxon>Parasitella</taxon>
    </lineage>
</organism>
<dbReference type="Proteomes" id="UP000054107">
    <property type="component" value="Unassembled WGS sequence"/>
</dbReference>
<accession>A0A0B7MZE7</accession>
<evidence type="ECO:0000256" key="4">
    <source>
        <dbReference type="ARBA" id="ARBA00022729"/>
    </source>
</evidence>
<dbReference type="InterPro" id="IPR051648">
    <property type="entry name" value="CWI-Assembly_Regulator"/>
</dbReference>
<evidence type="ECO:0000256" key="2">
    <source>
        <dbReference type="ARBA" id="ARBA00022512"/>
    </source>
</evidence>
<dbReference type="GO" id="GO:0009986">
    <property type="term" value="C:cell surface"/>
    <property type="evidence" value="ECO:0007669"/>
    <property type="project" value="TreeGrafter"/>
</dbReference>
<gene>
    <name evidence="7" type="primary">PARPA_01975.1 scaffold 1908</name>
</gene>
<dbReference type="PANTHER" id="PTHR31018:SF3">
    <property type="entry name" value="RECEPTOR PROTEIN-TYROSINE KINASE"/>
    <property type="match status" value="1"/>
</dbReference>
<keyword evidence="2" id="KW-0134">Cell wall</keyword>
<dbReference type="OrthoDB" id="536881at2759"/>
<dbReference type="InterPro" id="IPR036941">
    <property type="entry name" value="Rcpt_L-dom_sf"/>
</dbReference>
<dbReference type="GO" id="GO:0005886">
    <property type="term" value="C:plasma membrane"/>
    <property type="evidence" value="ECO:0007669"/>
    <property type="project" value="TreeGrafter"/>
</dbReference>
<dbReference type="Gene3D" id="3.80.20.20">
    <property type="entry name" value="Receptor L-domain"/>
    <property type="match status" value="2"/>
</dbReference>
<dbReference type="SUPFAM" id="SSF52058">
    <property type="entry name" value="L domain-like"/>
    <property type="match status" value="2"/>
</dbReference>
<sequence>MVLLPVFYLIVQLVLHSVIAASTSSSGRCIGPIEVKSNQDLDKLRSCQVMEGSIAIKNISSFGEIMNLSQLQHVHGDLVFENNEDLSQVVLAGLKQVDGKLAFQNNRNLERLDLTQLTGVQALDISVEPALTAIQFPSGLSQIESLTVTDTLVTKIEGLATSKIKDVHIANNKYLKDINMNHLQQVNGVMTIAANSPNLTMDLSSLSSIYQADFRGLAQLAGLNRVHQITGDLSFVANFFSSLSLPNITQIAGTLTVSNNLQLQNLSVPQLQLLGGALSLTNNTDLSNVSVPKLQQVDGTVDITGNFDKVDLPNLVDIRGGLNVQTSSTQFSCDDGVNKLQGGVTKGHEFTCKSNVSNPTSTIGHNSTTNATGYDYASSSSKISLSQTIILASNFILIYLALIK</sequence>
<dbReference type="PANTHER" id="PTHR31018">
    <property type="entry name" value="SPORULATION-SPECIFIC PROTEIN-RELATED"/>
    <property type="match status" value="1"/>
</dbReference>
<evidence type="ECO:0000256" key="3">
    <source>
        <dbReference type="ARBA" id="ARBA00022525"/>
    </source>
</evidence>
<dbReference type="AlphaFoldDB" id="A0A0B7MZE7"/>
<evidence type="ECO:0000256" key="6">
    <source>
        <dbReference type="SAM" id="SignalP"/>
    </source>
</evidence>
<dbReference type="EMBL" id="LN719792">
    <property type="protein sequence ID" value="CEP08635.1"/>
    <property type="molecule type" value="Genomic_DNA"/>
</dbReference>
<evidence type="ECO:0000256" key="5">
    <source>
        <dbReference type="ARBA" id="ARBA00023180"/>
    </source>
</evidence>
<feature type="chain" id="PRO_5002135087" description="Receptor L-domain domain-containing protein" evidence="6">
    <location>
        <begin position="21"/>
        <end position="404"/>
    </location>
</feature>
<keyword evidence="4 6" id="KW-0732">Signal</keyword>
<dbReference type="STRING" id="35722.A0A0B7MZE7"/>
<keyword evidence="5" id="KW-0325">Glycoprotein</keyword>
<evidence type="ECO:0000313" key="8">
    <source>
        <dbReference type="Proteomes" id="UP000054107"/>
    </source>
</evidence>
<evidence type="ECO:0008006" key="9">
    <source>
        <dbReference type="Google" id="ProtNLM"/>
    </source>
</evidence>
<protein>
    <recommendedName>
        <fullName evidence="9">Receptor L-domain domain-containing protein</fullName>
    </recommendedName>
</protein>
<reference evidence="7 8" key="1">
    <citation type="submission" date="2014-09" db="EMBL/GenBank/DDBJ databases">
        <authorList>
            <person name="Ellenberger Sabrina"/>
        </authorList>
    </citation>
    <scope>NUCLEOTIDE SEQUENCE [LARGE SCALE GENOMIC DNA]</scope>
    <source>
        <strain evidence="7 8">CBS 412.66</strain>
    </source>
</reference>